<keyword evidence="6 13" id="KW-0548">Nucleotidyltransferase</keyword>
<dbReference type="GO" id="GO:0042276">
    <property type="term" value="P:error-prone translesion synthesis"/>
    <property type="evidence" value="ECO:0007669"/>
    <property type="project" value="InterPro"/>
</dbReference>
<dbReference type="InterPro" id="IPR017961">
    <property type="entry name" value="DNA_pol_Y-fam_little_finger"/>
</dbReference>
<feature type="binding site" evidence="14">
    <location>
        <position position="497"/>
    </location>
    <ligand>
        <name>Mg(2+)</name>
        <dbReference type="ChEBI" id="CHEBI:18420"/>
        <label>1</label>
    </ligand>
</feature>
<dbReference type="InterPro" id="IPR001126">
    <property type="entry name" value="UmuC"/>
</dbReference>
<dbReference type="FunFam" id="3.30.70.270:FF:000019">
    <property type="entry name" value="DNA repair protein REV1"/>
    <property type="match status" value="1"/>
</dbReference>
<dbReference type="EnsemblPlants" id="QL11p033063:mrna">
    <property type="protein sequence ID" value="QL11p033063:mrna"/>
    <property type="gene ID" value="QL11p033063"/>
</dbReference>
<dbReference type="InterPro" id="IPR036775">
    <property type="entry name" value="DNA_pol_Y-fam_lit_finger_sf"/>
</dbReference>
<feature type="binding site" evidence="14">
    <location>
        <position position="498"/>
    </location>
    <ligand>
        <name>Mg(2+)</name>
        <dbReference type="ChEBI" id="CHEBI:18420"/>
        <label>1</label>
    </ligand>
</feature>
<dbReference type="EMBL" id="LRBV02000011">
    <property type="status" value="NOT_ANNOTATED_CDS"/>
    <property type="molecule type" value="Genomic_DNA"/>
</dbReference>
<feature type="compositionally biased region" description="Basic and acidic residues" evidence="15">
    <location>
        <begin position="1"/>
        <end position="12"/>
    </location>
</feature>
<evidence type="ECO:0000256" key="11">
    <source>
        <dbReference type="ARBA" id="ARBA00023204"/>
    </source>
</evidence>
<dbReference type="SUPFAM" id="SSF56672">
    <property type="entry name" value="DNA/RNA polymerases"/>
    <property type="match status" value="1"/>
</dbReference>
<comment type="similarity">
    <text evidence="2 13">Belongs to the DNA polymerase type-Y family.</text>
</comment>
<protein>
    <recommendedName>
        <fullName evidence="3 13">DNA repair protein REV1</fullName>
        <ecNumber evidence="13">2.7.7.-</ecNumber>
    </recommendedName>
</protein>
<feature type="compositionally biased region" description="Low complexity" evidence="15">
    <location>
        <begin position="13"/>
        <end position="34"/>
    </location>
</feature>
<dbReference type="InterPro" id="IPR043502">
    <property type="entry name" value="DNA/RNA_pol_sf"/>
</dbReference>
<feature type="region of interest" description="Disordered" evidence="15">
    <location>
        <begin position="1"/>
        <end position="62"/>
    </location>
</feature>
<dbReference type="FunCoup" id="A0A7N2MXH7">
    <property type="interactions" value="2605"/>
</dbReference>
<dbReference type="SUPFAM" id="SSF52113">
    <property type="entry name" value="BRCT domain"/>
    <property type="match status" value="1"/>
</dbReference>
<evidence type="ECO:0000313" key="18">
    <source>
        <dbReference type="EnsemblPlants" id="QL11p033063:mrna"/>
    </source>
</evidence>
<dbReference type="PIRSF" id="PIRSF036573">
    <property type="entry name" value="REV1"/>
    <property type="match status" value="1"/>
</dbReference>
<evidence type="ECO:0000256" key="7">
    <source>
        <dbReference type="ARBA" id="ARBA00022723"/>
    </source>
</evidence>
<feature type="binding site" evidence="14">
    <location>
        <position position="400"/>
    </location>
    <ligand>
        <name>Mg(2+)</name>
        <dbReference type="ChEBI" id="CHEBI:18420"/>
        <label>1</label>
    </ligand>
</feature>
<dbReference type="CDD" id="cd01701">
    <property type="entry name" value="PolY_Rev1"/>
    <property type="match status" value="1"/>
</dbReference>
<dbReference type="InterPro" id="IPR012112">
    <property type="entry name" value="REV1"/>
</dbReference>
<dbReference type="Pfam" id="PF11799">
    <property type="entry name" value="IMS_C"/>
    <property type="match status" value="1"/>
</dbReference>
<dbReference type="SUPFAM" id="SSF100879">
    <property type="entry name" value="Lesion bypass DNA polymerase (Y-family), little finger domain"/>
    <property type="match status" value="1"/>
</dbReference>
<keyword evidence="4 13" id="KW-0237">DNA synthesis</keyword>
<name>A0A7N2MXH7_QUELO</name>
<dbReference type="PANTHER" id="PTHR45990:SF1">
    <property type="entry name" value="DNA REPAIR PROTEIN REV1"/>
    <property type="match status" value="1"/>
</dbReference>
<evidence type="ECO:0000256" key="10">
    <source>
        <dbReference type="ARBA" id="ARBA00023125"/>
    </source>
</evidence>
<evidence type="ECO:0000313" key="19">
    <source>
        <dbReference type="Proteomes" id="UP000594261"/>
    </source>
</evidence>
<keyword evidence="12 13" id="KW-0539">Nucleus</keyword>
<evidence type="ECO:0000256" key="2">
    <source>
        <dbReference type="ARBA" id="ARBA00010945"/>
    </source>
</evidence>
<dbReference type="EC" id="2.7.7.-" evidence="13"/>
<evidence type="ECO:0000256" key="5">
    <source>
        <dbReference type="ARBA" id="ARBA00022679"/>
    </source>
</evidence>
<evidence type="ECO:0000259" key="17">
    <source>
        <dbReference type="PROSITE" id="PS50173"/>
    </source>
</evidence>
<keyword evidence="9 14" id="KW-0460">Magnesium</keyword>
<comment type="cofactor">
    <cofactor evidence="14">
        <name>Mg(2+)</name>
        <dbReference type="ChEBI" id="CHEBI:18420"/>
    </cofactor>
    <text evidence="14">Binds 2 magnesium ions.</text>
</comment>
<dbReference type="InterPro" id="IPR001357">
    <property type="entry name" value="BRCT_dom"/>
</dbReference>
<dbReference type="CDD" id="cd17719">
    <property type="entry name" value="BRCT_Rev1"/>
    <property type="match status" value="1"/>
</dbReference>
<dbReference type="Gene3D" id="6.10.250.1490">
    <property type="match status" value="1"/>
</dbReference>
<keyword evidence="11 13" id="KW-0234">DNA repair</keyword>
<dbReference type="InterPro" id="IPR043128">
    <property type="entry name" value="Rev_trsase/Diguanyl_cyclase"/>
</dbReference>
<reference evidence="18" key="2">
    <citation type="submission" date="2021-01" db="UniProtKB">
        <authorList>
            <consortium name="EnsemblPlants"/>
        </authorList>
    </citation>
    <scope>IDENTIFICATION</scope>
</reference>
<keyword evidence="8 13" id="KW-0227">DNA damage</keyword>
<dbReference type="GO" id="GO:0005634">
    <property type="term" value="C:nucleus"/>
    <property type="evidence" value="ECO:0007669"/>
    <property type="project" value="UniProtKB-SubCell"/>
</dbReference>
<keyword evidence="5 13" id="KW-0808">Transferase</keyword>
<dbReference type="Pfam" id="PF21999">
    <property type="entry name" value="IMS_HHH_1"/>
    <property type="match status" value="1"/>
</dbReference>
<dbReference type="Pfam" id="PF00533">
    <property type="entry name" value="BRCT"/>
    <property type="match status" value="1"/>
</dbReference>
<dbReference type="FunFam" id="3.40.1170.60:FF:000004">
    <property type="entry name" value="DNA repair protein REV1"/>
    <property type="match status" value="1"/>
</dbReference>
<dbReference type="GO" id="GO:0046872">
    <property type="term" value="F:metal ion binding"/>
    <property type="evidence" value="ECO:0007669"/>
    <property type="project" value="UniProtKB-KW"/>
</dbReference>
<dbReference type="PROSITE" id="PS50172">
    <property type="entry name" value="BRCT"/>
    <property type="match status" value="1"/>
</dbReference>
<evidence type="ECO:0000256" key="13">
    <source>
        <dbReference type="PIRNR" id="PIRNR036573"/>
    </source>
</evidence>
<keyword evidence="19" id="KW-1185">Reference proteome</keyword>
<evidence type="ECO:0000256" key="14">
    <source>
        <dbReference type="PIRSR" id="PIRSR036573-2"/>
    </source>
</evidence>
<evidence type="ECO:0000256" key="15">
    <source>
        <dbReference type="SAM" id="MobiDB-lite"/>
    </source>
</evidence>
<dbReference type="Gene3D" id="1.10.150.20">
    <property type="entry name" value="5' to 3' exonuclease, C-terminal subdomain"/>
    <property type="match status" value="1"/>
</dbReference>
<dbReference type="Pfam" id="PF00817">
    <property type="entry name" value="IMS"/>
    <property type="match status" value="1"/>
</dbReference>
<dbReference type="OMA" id="EELHKCF"/>
<dbReference type="PANTHER" id="PTHR45990">
    <property type="entry name" value="DNA REPAIR PROTEIN REV1"/>
    <property type="match status" value="1"/>
</dbReference>
<dbReference type="GO" id="GO:0003887">
    <property type="term" value="F:DNA-directed DNA polymerase activity"/>
    <property type="evidence" value="ECO:0007669"/>
    <property type="project" value="InterPro"/>
</dbReference>
<dbReference type="GO" id="GO:0003684">
    <property type="term" value="F:damaged DNA binding"/>
    <property type="evidence" value="ECO:0007669"/>
    <property type="project" value="UniProtKB-UniRule"/>
</dbReference>
<evidence type="ECO:0000256" key="8">
    <source>
        <dbReference type="ARBA" id="ARBA00022763"/>
    </source>
</evidence>
<dbReference type="InterPro" id="IPR036420">
    <property type="entry name" value="BRCT_dom_sf"/>
</dbReference>
<organism evidence="18 19">
    <name type="scientific">Quercus lobata</name>
    <name type="common">Valley oak</name>
    <dbReference type="NCBI Taxonomy" id="97700"/>
    <lineage>
        <taxon>Eukaryota</taxon>
        <taxon>Viridiplantae</taxon>
        <taxon>Streptophyta</taxon>
        <taxon>Embryophyta</taxon>
        <taxon>Tracheophyta</taxon>
        <taxon>Spermatophyta</taxon>
        <taxon>Magnoliopsida</taxon>
        <taxon>eudicotyledons</taxon>
        <taxon>Gunneridae</taxon>
        <taxon>Pentapetalae</taxon>
        <taxon>rosids</taxon>
        <taxon>fabids</taxon>
        <taxon>Fagales</taxon>
        <taxon>Fagaceae</taxon>
        <taxon>Quercus</taxon>
    </lineage>
</organism>
<dbReference type="AlphaFoldDB" id="A0A7N2MXH7"/>
<dbReference type="GO" id="GO:0070987">
    <property type="term" value="P:error-free translesion synthesis"/>
    <property type="evidence" value="ECO:0007669"/>
    <property type="project" value="TreeGrafter"/>
</dbReference>
<dbReference type="Proteomes" id="UP000594261">
    <property type="component" value="Chromosome 11"/>
</dbReference>
<evidence type="ECO:0000256" key="6">
    <source>
        <dbReference type="ARBA" id="ARBA00022695"/>
    </source>
</evidence>
<reference evidence="18 19" key="1">
    <citation type="journal article" date="2016" name="G3 (Bethesda)">
        <title>First Draft Assembly and Annotation of the Genome of a California Endemic Oak Quercus lobata Nee (Fagaceae).</title>
        <authorList>
            <person name="Sork V.L."/>
            <person name="Fitz-Gibbon S.T."/>
            <person name="Puiu D."/>
            <person name="Crepeau M."/>
            <person name="Gugger P.F."/>
            <person name="Sherman R."/>
            <person name="Stevens K."/>
            <person name="Langley C.H."/>
            <person name="Pellegrini M."/>
            <person name="Salzberg S.L."/>
        </authorList>
    </citation>
    <scope>NUCLEOTIDE SEQUENCE [LARGE SCALE GENOMIC DNA]</scope>
    <source>
        <strain evidence="18 19">cv. SW786</strain>
    </source>
</reference>
<feature type="domain" description="UmuC" evidence="17">
    <location>
        <begin position="396"/>
        <end position="576"/>
    </location>
</feature>
<dbReference type="Gramene" id="QL11p033063:mrna">
    <property type="protein sequence ID" value="QL11p033063:mrna"/>
    <property type="gene ID" value="QL11p033063"/>
</dbReference>
<keyword evidence="10 13" id="KW-0238">DNA-binding</keyword>
<dbReference type="GO" id="GO:0006281">
    <property type="term" value="P:DNA repair"/>
    <property type="evidence" value="ECO:0007669"/>
    <property type="project" value="UniProtKB-KW"/>
</dbReference>
<evidence type="ECO:0000256" key="3">
    <source>
        <dbReference type="ARBA" id="ARBA00020399"/>
    </source>
</evidence>
<evidence type="ECO:0000256" key="9">
    <source>
        <dbReference type="ARBA" id="ARBA00022842"/>
    </source>
</evidence>
<dbReference type="Gene3D" id="3.40.1170.60">
    <property type="match status" value="1"/>
</dbReference>
<accession>A0A7N2MXH7</accession>
<evidence type="ECO:0000256" key="1">
    <source>
        <dbReference type="ARBA" id="ARBA00004123"/>
    </source>
</evidence>
<dbReference type="Gene3D" id="3.40.50.10190">
    <property type="entry name" value="BRCT domain"/>
    <property type="match status" value="1"/>
</dbReference>
<comment type="function">
    <text evidence="13">Deoxycytidyl transferase involved in DNA repair. Transfers a dCMP residue from dCTP to the 3'-end of a DNA primer in a template-dependent reaction. May assist in the first step in the bypass of abasic lesions by the insertion of a nucleotide opposite the lesion. Required for normal induction of mutations by physical and chemical agents.</text>
</comment>
<proteinExistence type="inferred from homology"/>
<feature type="domain" description="BRCT" evidence="16">
    <location>
        <begin position="98"/>
        <end position="189"/>
    </location>
</feature>
<evidence type="ECO:0000256" key="12">
    <source>
        <dbReference type="ARBA" id="ARBA00023242"/>
    </source>
</evidence>
<dbReference type="PROSITE" id="PS50173">
    <property type="entry name" value="UMUC"/>
    <property type="match status" value="1"/>
</dbReference>
<dbReference type="Gene3D" id="3.30.1490.100">
    <property type="entry name" value="DNA polymerase, Y-family, little finger domain"/>
    <property type="match status" value="1"/>
</dbReference>
<dbReference type="Gene3D" id="3.30.70.270">
    <property type="match status" value="1"/>
</dbReference>
<dbReference type="FunFam" id="3.30.1490.100:FF:000001">
    <property type="entry name" value="DNA repair protein REV1"/>
    <property type="match status" value="1"/>
</dbReference>
<dbReference type="InParanoid" id="A0A7N2MXH7"/>
<evidence type="ECO:0000259" key="16">
    <source>
        <dbReference type="PROSITE" id="PS50172"/>
    </source>
</evidence>
<dbReference type="InterPro" id="IPR053848">
    <property type="entry name" value="IMS_HHH_1"/>
</dbReference>
<feature type="compositionally biased region" description="Low complexity" evidence="15">
    <location>
        <begin position="50"/>
        <end position="62"/>
    </location>
</feature>
<keyword evidence="7 14" id="KW-0479">Metal-binding</keyword>
<evidence type="ECO:0000256" key="4">
    <source>
        <dbReference type="ARBA" id="ARBA00022634"/>
    </source>
</evidence>
<dbReference type="SMART" id="SM00292">
    <property type="entry name" value="BRCT"/>
    <property type="match status" value="1"/>
</dbReference>
<dbReference type="GO" id="GO:0017125">
    <property type="term" value="F:deoxycytidyl transferase activity"/>
    <property type="evidence" value="ECO:0007669"/>
    <property type="project" value="TreeGrafter"/>
</dbReference>
<sequence>MSMESTRSDNSAKRSFNNNRNSASSNSNSNSNPSNKKKKTSQKTLGVAWGSSSRSSSRSSFNNSPFSNFGSYMVEKNRKLQNQFEAEASTSSHGGSGSVKPIFDGVSIFVDGFTVPSSQELRGYMLKHGGRFENYFSRRCVTHIICSNLPDSKIKNLRSFSRGLPVVKPAWILESVAANKLLSWVPYQLDQLANNQPKLSSFFTLKRSSVSNSASTHAPCQVNPEAEDSSLKVGTSGDTYFSEVSAPFEHHKQISRESDDLVNENSNASLVEETTSSSGKPCEVAMGIPSNIDAKDESSVKNDLQSSHYQPAALVSSNCINNQNIKGSPSSMVSEPSNQSHSTLGDPNFVENYFKNSRLHFIGTWRNRYRKRFHSLSNGFNCTSSNIKASPLKTAIMHVDMDCFFVSVVIRNHPELRDKPVAVCHSDNTKGTAEISSANYPARDYGIKAGMFVRNAKALCPHLVIFPYNFEAYEEVADQFYNVLHKHGNKVQAVSCDEAFLDVTDSEGDPQLLASKIRKEIFETTRCTASVGIAGNMLMARLATRTAKPDGQCYIPPERVDDYLSQLPIKTLPGIGHVLEEKLKKQDVWTCGQLRMISKDSLQKDFGLKTGEMLWNYSRGLDNRLVGLIQGISGSPSASLPHSLGVVVTGILFVWYPLGCASYSIEYFESWQGKFGRHRNIDVWGILPHCLIWCIWHERNARSFEGCELSLREFKSFFLHILFDWSVESKSVGAEVNWGVRFKDVKDAQNFLSNLCKEVSLRLQGCGVEGRTFTLKIKKRRKDAEEPIKYMGHGDCENLSHSTTVPVATDDVEVLQRITKQLFGSFHLDVKEIRGVGLQVSRLESTENSKQGLERNSLKSWLNSASARTEELCKNNYVAKESSNQGCEGEGDETLGQLCGNSVGLSIQMDSNTSNGAACLNEVSVLPPLCHLDMGVLKSLPPELFSELNEIYGGKLVDLIAKNKGKTENINHTLSAYSHEKIEGAMKEGQAALLSSMVFQNEIPVENKAEQHIAKEVPSVSGAESFVPASGLKKTDLIPSSLSQVDTAVLQQLPEELKVDILEHLPAHRMQVFSPNVLLDPTEIPLEALGTKTAENNSGSKDFVLDNNLWVGIPPQWVDKFKVSNCLILNILAEMYYKSGSTGNLSPILQRISSVSLHQLDAFQDGWDEAMYILCELLKQYIKLKIELDIEEIYVCFRLLRRFAMKSELFIQVYNIVSPYLQALVGEKYGGNLHMSLKD</sequence>
<dbReference type="FunFam" id="3.40.50.10190:FF:000011">
    <property type="entry name" value="DNA repair protein REV1"/>
    <property type="match status" value="1"/>
</dbReference>
<comment type="subcellular location">
    <subcellularLocation>
        <location evidence="1 13">Nucleus</location>
    </subcellularLocation>
</comment>